<gene>
    <name evidence="2" type="ORF">X777_01993</name>
</gene>
<dbReference type="GO" id="GO:0071897">
    <property type="term" value="P:DNA biosynthetic process"/>
    <property type="evidence" value="ECO:0007669"/>
    <property type="project" value="UniProtKB-ARBA"/>
</dbReference>
<reference evidence="2 3" key="1">
    <citation type="journal article" date="2014" name="Curr. Biol.">
        <title>The genome of the clonal raider ant Cerapachys biroi.</title>
        <authorList>
            <person name="Oxley P.R."/>
            <person name="Ji L."/>
            <person name="Fetter-Pruneda I."/>
            <person name="McKenzie S.K."/>
            <person name="Li C."/>
            <person name="Hu H."/>
            <person name="Zhang G."/>
            <person name="Kronauer D.J."/>
        </authorList>
    </citation>
    <scope>NUCLEOTIDE SEQUENCE [LARGE SCALE GENOMIC DNA]</scope>
</reference>
<dbReference type="OrthoDB" id="8060624at2759"/>
<organism evidence="2 3">
    <name type="scientific">Ooceraea biroi</name>
    <name type="common">Clonal raider ant</name>
    <name type="synonym">Cerapachys biroi</name>
    <dbReference type="NCBI Taxonomy" id="2015173"/>
    <lineage>
        <taxon>Eukaryota</taxon>
        <taxon>Metazoa</taxon>
        <taxon>Ecdysozoa</taxon>
        <taxon>Arthropoda</taxon>
        <taxon>Hexapoda</taxon>
        <taxon>Insecta</taxon>
        <taxon>Pterygota</taxon>
        <taxon>Neoptera</taxon>
        <taxon>Endopterygota</taxon>
        <taxon>Hymenoptera</taxon>
        <taxon>Apocrita</taxon>
        <taxon>Aculeata</taxon>
        <taxon>Formicoidea</taxon>
        <taxon>Formicidae</taxon>
        <taxon>Dorylinae</taxon>
        <taxon>Ooceraea</taxon>
    </lineage>
</organism>
<dbReference type="SUPFAM" id="SSF56672">
    <property type="entry name" value="DNA/RNA polymerases"/>
    <property type="match status" value="1"/>
</dbReference>
<evidence type="ECO:0000256" key="1">
    <source>
        <dbReference type="SAM" id="MobiDB-lite"/>
    </source>
</evidence>
<evidence type="ECO:0000313" key="2">
    <source>
        <dbReference type="EMBL" id="EZA57985.1"/>
    </source>
</evidence>
<dbReference type="InterPro" id="IPR043502">
    <property type="entry name" value="DNA/RNA_pol_sf"/>
</dbReference>
<protein>
    <submittedName>
        <fullName evidence="2">Uncharacterized protein</fullName>
    </submittedName>
</protein>
<dbReference type="Proteomes" id="UP000053097">
    <property type="component" value="Unassembled WGS sequence"/>
</dbReference>
<feature type="region of interest" description="Disordered" evidence="1">
    <location>
        <begin position="188"/>
        <end position="210"/>
    </location>
</feature>
<proteinExistence type="predicted"/>
<sequence>MPIRLHGSIQATICLESLKEIKASINLRVLKDDLLSADIIIGRDFLEDNNITVLYKPVPFQTLNRLQLFAEVAWTDLTDTASNSIEGQLNDIQTDFDKKKTTQRLVDTIREIEYSDVPEIKDDYRVKITLKDTSTYAYAPRKFAWKERLQIREITDDLLARGIIKYSNSLYCARVIPVKKKNGTMRLCVDPSSPQSKSGKAKTPFPTHRG</sequence>
<dbReference type="EMBL" id="KK107136">
    <property type="protein sequence ID" value="EZA57985.1"/>
    <property type="molecule type" value="Genomic_DNA"/>
</dbReference>
<evidence type="ECO:0000313" key="3">
    <source>
        <dbReference type="Proteomes" id="UP000053097"/>
    </source>
</evidence>
<dbReference type="AlphaFoldDB" id="A0A026WPN1"/>
<accession>A0A026WPN1</accession>
<dbReference type="Gene3D" id="3.10.10.10">
    <property type="entry name" value="HIV Type 1 Reverse Transcriptase, subunit A, domain 1"/>
    <property type="match status" value="1"/>
</dbReference>
<keyword evidence="3" id="KW-1185">Reference proteome</keyword>
<name>A0A026WPN1_OOCBI</name>